<evidence type="ECO:0000256" key="5">
    <source>
        <dbReference type="ARBA" id="ARBA00038359"/>
    </source>
</evidence>
<keyword evidence="9" id="KW-1185">Reference proteome</keyword>
<name>A0A9P4NM12_9PEZI</name>
<dbReference type="InterPro" id="IPR052337">
    <property type="entry name" value="SAT4-like"/>
</dbReference>
<protein>
    <recommendedName>
        <fullName evidence="7">Rhodopsin domain-containing protein</fullName>
    </recommendedName>
</protein>
<evidence type="ECO:0000313" key="9">
    <source>
        <dbReference type="Proteomes" id="UP000800235"/>
    </source>
</evidence>
<evidence type="ECO:0000313" key="8">
    <source>
        <dbReference type="EMBL" id="KAF2426494.1"/>
    </source>
</evidence>
<dbReference type="GO" id="GO:0016020">
    <property type="term" value="C:membrane"/>
    <property type="evidence" value="ECO:0007669"/>
    <property type="project" value="UniProtKB-SubCell"/>
</dbReference>
<dbReference type="InterPro" id="IPR049326">
    <property type="entry name" value="Rhodopsin_dom_fungi"/>
</dbReference>
<keyword evidence="4 6" id="KW-0472">Membrane</keyword>
<dbReference type="OrthoDB" id="4525788at2759"/>
<evidence type="ECO:0000259" key="7">
    <source>
        <dbReference type="Pfam" id="PF20684"/>
    </source>
</evidence>
<feature type="domain" description="Rhodopsin" evidence="7">
    <location>
        <begin position="46"/>
        <end position="277"/>
    </location>
</feature>
<sequence>MIDVPVEFLQSFPPGSPNTINPVTRGHSFWGVSALFLSAATVCVAARLYHRIFVRHWFGRDDVLIIIAFLSTVAVTTSVSIANVHYDWDKHIWDMQPKHYQASLIILYLTRIFWGTATSCVRLSILCLYYRLLDRCGGPKKFRWVLHGVTAIADTRTRPVRAYWVWPPMPQSSCINDGLSLEICAILNTISELVIALLPVFAVYGLNVDPRQRWNVIGLLSLGFFVVIAGIVRTYFLFKTVQTHDTSWWSTPHWICSEVEIDIALICACAASLRPMVGNILRGMNQTRFALPHPLPKLSKFSQKASKATSSVGTTTLDTSVDWDHEGATHWNALMSRTIDLEGIGEDGFGYTVQITGPTSRAPHTKRRWLRRRNQSSQRPGSVISLEPTQGVNRVRAKSTFEVAEEYRSPVMTKPSNGVFKSFDGTDGGTGFDFDQGVLDWSLLDAPEAVTALPSVKSGT</sequence>
<reference evidence="8" key="1">
    <citation type="journal article" date="2020" name="Stud. Mycol.">
        <title>101 Dothideomycetes genomes: a test case for predicting lifestyles and emergence of pathogens.</title>
        <authorList>
            <person name="Haridas S."/>
            <person name="Albert R."/>
            <person name="Binder M."/>
            <person name="Bloem J."/>
            <person name="Labutti K."/>
            <person name="Salamov A."/>
            <person name="Andreopoulos B."/>
            <person name="Baker S."/>
            <person name="Barry K."/>
            <person name="Bills G."/>
            <person name="Bluhm B."/>
            <person name="Cannon C."/>
            <person name="Castanera R."/>
            <person name="Culley D."/>
            <person name="Daum C."/>
            <person name="Ezra D."/>
            <person name="Gonzalez J."/>
            <person name="Henrissat B."/>
            <person name="Kuo A."/>
            <person name="Liang C."/>
            <person name="Lipzen A."/>
            <person name="Lutzoni F."/>
            <person name="Magnuson J."/>
            <person name="Mondo S."/>
            <person name="Nolan M."/>
            <person name="Ohm R."/>
            <person name="Pangilinan J."/>
            <person name="Park H.-J."/>
            <person name="Ramirez L."/>
            <person name="Alfaro M."/>
            <person name="Sun H."/>
            <person name="Tritt A."/>
            <person name="Yoshinaga Y."/>
            <person name="Zwiers L.-H."/>
            <person name="Turgeon B."/>
            <person name="Goodwin S."/>
            <person name="Spatafora J."/>
            <person name="Crous P."/>
            <person name="Grigoriev I."/>
        </authorList>
    </citation>
    <scope>NUCLEOTIDE SEQUENCE</scope>
    <source>
        <strain evidence="8">CBS 130266</strain>
    </source>
</reference>
<keyword evidence="3 6" id="KW-1133">Transmembrane helix</keyword>
<comment type="subcellular location">
    <subcellularLocation>
        <location evidence="1">Membrane</location>
        <topology evidence="1">Multi-pass membrane protein</topology>
    </subcellularLocation>
</comment>
<organism evidence="8 9">
    <name type="scientific">Tothia fuscella</name>
    <dbReference type="NCBI Taxonomy" id="1048955"/>
    <lineage>
        <taxon>Eukaryota</taxon>
        <taxon>Fungi</taxon>
        <taxon>Dikarya</taxon>
        <taxon>Ascomycota</taxon>
        <taxon>Pezizomycotina</taxon>
        <taxon>Dothideomycetes</taxon>
        <taxon>Pleosporomycetidae</taxon>
        <taxon>Venturiales</taxon>
        <taxon>Cylindrosympodiaceae</taxon>
        <taxon>Tothia</taxon>
    </lineage>
</organism>
<dbReference type="PANTHER" id="PTHR33048:SF129">
    <property type="entry name" value="INTEGRAL MEMBRANE PROTEIN-RELATED"/>
    <property type="match status" value="1"/>
</dbReference>
<feature type="transmembrane region" description="Helical" evidence="6">
    <location>
        <begin position="179"/>
        <end position="204"/>
    </location>
</feature>
<comment type="caution">
    <text evidence="8">The sequence shown here is derived from an EMBL/GenBank/DDBJ whole genome shotgun (WGS) entry which is preliminary data.</text>
</comment>
<dbReference type="PANTHER" id="PTHR33048">
    <property type="entry name" value="PTH11-LIKE INTEGRAL MEMBRANE PROTEIN (AFU_ORTHOLOGUE AFUA_5G11245)"/>
    <property type="match status" value="1"/>
</dbReference>
<evidence type="ECO:0000256" key="4">
    <source>
        <dbReference type="ARBA" id="ARBA00023136"/>
    </source>
</evidence>
<dbReference type="AlphaFoldDB" id="A0A9P4NM12"/>
<feature type="transmembrane region" description="Helical" evidence="6">
    <location>
        <begin position="29"/>
        <end position="50"/>
    </location>
</feature>
<comment type="similarity">
    <text evidence="5">Belongs to the SAT4 family.</text>
</comment>
<feature type="transmembrane region" description="Helical" evidence="6">
    <location>
        <begin position="216"/>
        <end position="238"/>
    </location>
</feature>
<feature type="transmembrane region" description="Helical" evidence="6">
    <location>
        <begin position="105"/>
        <end position="133"/>
    </location>
</feature>
<dbReference type="Pfam" id="PF20684">
    <property type="entry name" value="Fung_rhodopsin"/>
    <property type="match status" value="1"/>
</dbReference>
<evidence type="ECO:0000256" key="1">
    <source>
        <dbReference type="ARBA" id="ARBA00004141"/>
    </source>
</evidence>
<dbReference type="Proteomes" id="UP000800235">
    <property type="component" value="Unassembled WGS sequence"/>
</dbReference>
<keyword evidence="2 6" id="KW-0812">Transmembrane</keyword>
<proteinExistence type="inferred from homology"/>
<accession>A0A9P4NM12</accession>
<evidence type="ECO:0000256" key="3">
    <source>
        <dbReference type="ARBA" id="ARBA00022989"/>
    </source>
</evidence>
<evidence type="ECO:0000256" key="6">
    <source>
        <dbReference type="SAM" id="Phobius"/>
    </source>
</evidence>
<feature type="transmembrane region" description="Helical" evidence="6">
    <location>
        <begin position="62"/>
        <end position="85"/>
    </location>
</feature>
<gene>
    <name evidence="8" type="ORF">EJ08DRAFT_373359</name>
</gene>
<dbReference type="EMBL" id="MU007064">
    <property type="protein sequence ID" value="KAF2426494.1"/>
    <property type="molecule type" value="Genomic_DNA"/>
</dbReference>
<evidence type="ECO:0000256" key="2">
    <source>
        <dbReference type="ARBA" id="ARBA00022692"/>
    </source>
</evidence>